<proteinExistence type="predicted"/>
<evidence type="ECO:0008006" key="3">
    <source>
        <dbReference type="Google" id="ProtNLM"/>
    </source>
</evidence>
<name>A0ABW4QXW0_9BACT</name>
<protein>
    <recommendedName>
        <fullName evidence="3">FPG-type domain-containing protein</fullName>
    </recommendedName>
</protein>
<dbReference type="EMBL" id="JBHUFD010000006">
    <property type="protein sequence ID" value="MFD1874272.1"/>
    <property type="molecule type" value="Genomic_DNA"/>
</dbReference>
<organism evidence="1 2">
    <name type="scientific">Hymenobacter bucti</name>
    <dbReference type="NCBI Taxonomy" id="1844114"/>
    <lineage>
        <taxon>Bacteria</taxon>
        <taxon>Pseudomonadati</taxon>
        <taxon>Bacteroidota</taxon>
        <taxon>Cytophagia</taxon>
        <taxon>Cytophagales</taxon>
        <taxon>Hymenobacteraceae</taxon>
        <taxon>Hymenobacter</taxon>
    </lineage>
</organism>
<evidence type="ECO:0000313" key="1">
    <source>
        <dbReference type="EMBL" id="MFD1874272.1"/>
    </source>
</evidence>
<dbReference type="Proteomes" id="UP001597197">
    <property type="component" value="Unassembled WGS sequence"/>
</dbReference>
<keyword evidence="2" id="KW-1185">Reference proteome</keyword>
<sequence>MQALASCGKICHKPTKARALVLASEHYRRAYYCPTCQAWHTTSQPLPAGTEPIHYRTQAARYER</sequence>
<evidence type="ECO:0000313" key="2">
    <source>
        <dbReference type="Proteomes" id="UP001597197"/>
    </source>
</evidence>
<dbReference type="RefSeq" id="WP_382315925.1">
    <property type="nucleotide sequence ID" value="NZ_JBHUFD010000006.1"/>
</dbReference>
<comment type="caution">
    <text evidence="1">The sequence shown here is derived from an EMBL/GenBank/DDBJ whole genome shotgun (WGS) entry which is preliminary data.</text>
</comment>
<gene>
    <name evidence="1" type="ORF">ACFSDX_17640</name>
</gene>
<reference evidence="2" key="1">
    <citation type="journal article" date="2019" name="Int. J. Syst. Evol. Microbiol.">
        <title>The Global Catalogue of Microorganisms (GCM) 10K type strain sequencing project: providing services to taxonomists for standard genome sequencing and annotation.</title>
        <authorList>
            <consortium name="The Broad Institute Genomics Platform"/>
            <consortium name="The Broad Institute Genome Sequencing Center for Infectious Disease"/>
            <person name="Wu L."/>
            <person name="Ma J."/>
        </authorList>
    </citation>
    <scope>NUCLEOTIDE SEQUENCE [LARGE SCALE GENOMIC DNA]</scope>
    <source>
        <strain evidence="2">CGMCC 1.15795</strain>
    </source>
</reference>
<accession>A0ABW4QXW0</accession>